<reference evidence="2" key="1">
    <citation type="submission" date="2025-08" db="UniProtKB">
        <authorList>
            <consortium name="RefSeq"/>
        </authorList>
    </citation>
    <scope>IDENTIFICATION</scope>
    <source>
        <tissue evidence="2">Muscle</tissue>
    </source>
</reference>
<proteinExistence type="predicted"/>
<dbReference type="Proteomes" id="UP001155660">
    <property type="component" value="Chromosome A16"/>
</dbReference>
<evidence type="ECO:0000256" key="1">
    <source>
        <dbReference type="SAM" id="MobiDB-lite"/>
    </source>
</evidence>
<dbReference type="GeneID" id="109046937"/>
<feature type="compositionally biased region" description="Polar residues" evidence="1">
    <location>
        <begin position="137"/>
        <end position="146"/>
    </location>
</feature>
<gene>
    <name evidence="2" type="primary">LOC109046937</name>
</gene>
<sequence length="192" mass="20753">MHIHAHRTCVCFWGQSAEDSGLDDAGWLRESCSPRGGGSHTQAECNAVSSGFISTALSARAVTMKEALSAKGRHMQRSLSTPNIQHSSCCTPDGTGCEDEDVKTHCDSHMDVTEASVHEASLNSPLAKDTPVKNKENQGSVPESPTFFNSSPFKVLSPQPPKFLKSLLPLKEENKVKRSLESQPLLGQESMC</sequence>
<protein>
    <submittedName>
        <fullName evidence="2">Kinesin-like protein KIF13A</fullName>
    </submittedName>
</protein>
<feature type="region of interest" description="Disordered" evidence="1">
    <location>
        <begin position="116"/>
        <end position="146"/>
    </location>
</feature>
<name>A0A9R0BBL9_CYPCA</name>
<organism evidence="2">
    <name type="scientific">Cyprinus carpio</name>
    <name type="common">Common carp</name>
    <dbReference type="NCBI Taxonomy" id="7962"/>
    <lineage>
        <taxon>Eukaryota</taxon>
        <taxon>Metazoa</taxon>
        <taxon>Chordata</taxon>
        <taxon>Craniata</taxon>
        <taxon>Vertebrata</taxon>
        <taxon>Euteleostomi</taxon>
        <taxon>Actinopterygii</taxon>
        <taxon>Neopterygii</taxon>
        <taxon>Teleostei</taxon>
        <taxon>Ostariophysi</taxon>
        <taxon>Cypriniformes</taxon>
        <taxon>Cyprinidae</taxon>
        <taxon>Cyprininae</taxon>
        <taxon>Cyprinus</taxon>
    </lineage>
</organism>
<dbReference type="AlphaFoldDB" id="A0A9R0BBL9"/>
<accession>A0A9R0BBL9</accession>
<evidence type="ECO:0000313" key="2">
    <source>
        <dbReference type="RefSeq" id="XP_042629213.1"/>
    </source>
</evidence>
<dbReference type="RefSeq" id="XP_042629213.1">
    <property type="nucleotide sequence ID" value="XM_042773279.1"/>
</dbReference>
<dbReference type="KEGG" id="ccar:109046937"/>